<dbReference type="EMBL" id="LQWZ01000006">
    <property type="protein sequence ID" value="OAH59162.1"/>
    <property type="molecule type" value="Genomic_DNA"/>
</dbReference>
<dbReference type="AlphaFoldDB" id="A0A177L1A0"/>
<keyword evidence="1" id="KW-0472">Membrane</keyword>
<dbReference type="Proteomes" id="UP000077271">
    <property type="component" value="Unassembled WGS sequence"/>
</dbReference>
<gene>
    <name evidence="2" type="ORF">AWH48_16370</name>
</gene>
<proteinExistence type="predicted"/>
<dbReference type="RefSeq" id="WP_063974429.1">
    <property type="nucleotide sequence ID" value="NZ_LQWZ01000006.1"/>
</dbReference>
<name>A0A177L1A0_9BACI</name>
<accession>A0A177L1A0</accession>
<comment type="caution">
    <text evidence="2">The sequence shown here is derived from an EMBL/GenBank/DDBJ whole genome shotgun (WGS) entry which is preliminary data.</text>
</comment>
<reference evidence="2 3" key="1">
    <citation type="submission" date="2016-01" db="EMBL/GenBank/DDBJ databases">
        <title>Investigation of taxonomic status of Bacillus aminovorans.</title>
        <authorList>
            <person name="Verma A."/>
            <person name="Pal Y."/>
            <person name="Krishnamurthi S."/>
        </authorList>
    </citation>
    <scope>NUCLEOTIDE SEQUENCE [LARGE SCALE GENOMIC DNA]</scope>
    <source>
        <strain evidence="2 3">DSM 4337</strain>
    </source>
</reference>
<keyword evidence="1" id="KW-1133">Transmembrane helix</keyword>
<protein>
    <submittedName>
        <fullName evidence="2">Uncharacterized protein</fullName>
    </submittedName>
</protein>
<sequence length="87" mass="10044">MDLFYILGAVLVTGFFFTSIALVDGKKRYDDGFEAGYKKALEEGYDSLNQKKSRFRIIVSISIFAVPKEKLLQLPIHFQRVNCFWSN</sequence>
<evidence type="ECO:0000256" key="1">
    <source>
        <dbReference type="SAM" id="Phobius"/>
    </source>
</evidence>
<keyword evidence="1" id="KW-0812">Transmembrane</keyword>
<feature type="transmembrane region" description="Helical" evidence="1">
    <location>
        <begin position="6"/>
        <end position="23"/>
    </location>
</feature>
<evidence type="ECO:0000313" key="3">
    <source>
        <dbReference type="Proteomes" id="UP000077271"/>
    </source>
</evidence>
<organism evidence="2 3">
    <name type="scientific">Domibacillus aminovorans</name>
    <dbReference type="NCBI Taxonomy" id="29332"/>
    <lineage>
        <taxon>Bacteria</taxon>
        <taxon>Bacillati</taxon>
        <taxon>Bacillota</taxon>
        <taxon>Bacilli</taxon>
        <taxon>Bacillales</taxon>
        <taxon>Bacillaceae</taxon>
        <taxon>Domibacillus</taxon>
    </lineage>
</organism>
<evidence type="ECO:0000313" key="2">
    <source>
        <dbReference type="EMBL" id="OAH59162.1"/>
    </source>
</evidence>